<name>A0A9P9FGS4_9HYPO</name>
<dbReference type="Proteomes" id="UP000717696">
    <property type="component" value="Unassembled WGS sequence"/>
</dbReference>
<sequence>MLQVLDALSASSSSSKLACCSLARPVDLSAAPCPGPCHAHQTSSQQPPVAACAGANLEAPQVAATSHCHLCRLRFASGLRLAHEEDEEATGSFVSFSLADDLPADQVQLSQRRLSVTHPPARSANCGISSRSWPRLGGCTWELRLGACGGWGVCSWQRVSILGSPALLSPQGLKRKAEARREITSRTNSEGPRHVSSPLIRGCQGAPSRLRVSIIPCRRVMARGTMYNSRWLGLFTLGPQQRQYTTPDLVES</sequence>
<dbReference type="AlphaFoldDB" id="A0A9P9FGS4"/>
<comment type="caution">
    <text evidence="1">The sequence shown here is derived from an EMBL/GenBank/DDBJ whole genome shotgun (WGS) entry which is preliminary data.</text>
</comment>
<evidence type="ECO:0000313" key="2">
    <source>
        <dbReference type="Proteomes" id="UP000717696"/>
    </source>
</evidence>
<dbReference type="EMBL" id="JAGMUU010000001">
    <property type="protein sequence ID" value="KAH7162465.1"/>
    <property type="molecule type" value="Genomic_DNA"/>
</dbReference>
<keyword evidence="2" id="KW-1185">Reference proteome</keyword>
<gene>
    <name evidence="1" type="ORF">B0J13DRAFT_601112</name>
</gene>
<organism evidence="1 2">
    <name type="scientific">Dactylonectria estremocensis</name>
    <dbReference type="NCBI Taxonomy" id="1079267"/>
    <lineage>
        <taxon>Eukaryota</taxon>
        <taxon>Fungi</taxon>
        <taxon>Dikarya</taxon>
        <taxon>Ascomycota</taxon>
        <taxon>Pezizomycotina</taxon>
        <taxon>Sordariomycetes</taxon>
        <taxon>Hypocreomycetidae</taxon>
        <taxon>Hypocreales</taxon>
        <taxon>Nectriaceae</taxon>
        <taxon>Dactylonectria</taxon>
    </lineage>
</organism>
<accession>A0A9P9FGS4</accession>
<protein>
    <submittedName>
        <fullName evidence="1">Uncharacterized protein</fullName>
    </submittedName>
</protein>
<evidence type="ECO:0000313" key="1">
    <source>
        <dbReference type="EMBL" id="KAH7162465.1"/>
    </source>
</evidence>
<reference evidence="1" key="1">
    <citation type="journal article" date="2021" name="Nat. Commun.">
        <title>Genetic determinants of endophytism in the Arabidopsis root mycobiome.</title>
        <authorList>
            <person name="Mesny F."/>
            <person name="Miyauchi S."/>
            <person name="Thiergart T."/>
            <person name="Pickel B."/>
            <person name="Atanasova L."/>
            <person name="Karlsson M."/>
            <person name="Huettel B."/>
            <person name="Barry K.W."/>
            <person name="Haridas S."/>
            <person name="Chen C."/>
            <person name="Bauer D."/>
            <person name="Andreopoulos W."/>
            <person name="Pangilinan J."/>
            <person name="LaButti K."/>
            <person name="Riley R."/>
            <person name="Lipzen A."/>
            <person name="Clum A."/>
            <person name="Drula E."/>
            <person name="Henrissat B."/>
            <person name="Kohler A."/>
            <person name="Grigoriev I.V."/>
            <person name="Martin F.M."/>
            <person name="Hacquard S."/>
        </authorList>
    </citation>
    <scope>NUCLEOTIDE SEQUENCE</scope>
    <source>
        <strain evidence="1">MPI-CAGE-AT-0021</strain>
    </source>
</reference>
<proteinExistence type="predicted"/>
<dbReference type="OrthoDB" id="10671678at2759"/>